<feature type="binding site" evidence="10">
    <location>
        <position position="269"/>
    </location>
    <ligand>
        <name>substrate</name>
    </ligand>
</feature>
<dbReference type="InterPro" id="IPR038521">
    <property type="entry name" value="ThiC/Bza_core_dom"/>
</dbReference>
<dbReference type="GO" id="GO:0070284">
    <property type="term" value="F:phosphomethylpyrimidine synthase activity"/>
    <property type="evidence" value="ECO:0007669"/>
    <property type="project" value="UniProtKB-EC"/>
</dbReference>
<feature type="binding site" evidence="10">
    <location>
        <begin position="189"/>
        <end position="191"/>
    </location>
    <ligand>
        <name>substrate</name>
    </ligand>
</feature>
<gene>
    <name evidence="10 11" type="primary">thiC</name>
    <name evidence="11" type="ORF">EVJ47_01175</name>
</gene>
<comment type="caution">
    <text evidence="11">The sequence shown here is derived from an EMBL/GenBank/DDBJ whole genome shotgun (WGS) entry which is preliminary data.</text>
</comment>
<evidence type="ECO:0000256" key="7">
    <source>
        <dbReference type="ARBA" id="ARBA00023004"/>
    </source>
</evidence>
<evidence type="ECO:0000313" key="11">
    <source>
        <dbReference type="EMBL" id="RZD15532.1"/>
    </source>
</evidence>
<keyword evidence="3 10" id="KW-0949">S-adenosyl-L-methionine</keyword>
<evidence type="ECO:0000256" key="9">
    <source>
        <dbReference type="ARBA" id="ARBA00023239"/>
    </source>
</evidence>
<keyword evidence="4 10" id="KW-0479">Metal-binding</keyword>
<comment type="catalytic activity">
    <reaction evidence="10">
        <text>5-amino-1-(5-phospho-beta-D-ribosyl)imidazole + S-adenosyl-L-methionine = 4-amino-2-methyl-5-(phosphooxymethyl)pyrimidine + CO + 5'-deoxyadenosine + formate + L-methionine + 3 H(+)</text>
        <dbReference type="Rhea" id="RHEA:24840"/>
        <dbReference type="ChEBI" id="CHEBI:15378"/>
        <dbReference type="ChEBI" id="CHEBI:15740"/>
        <dbReference type="ChEBI" id="CHEBI:17245"/>
        <dbReference type="ChEBI" id="CHEBI:17319"/>
        <dbReference type="ChEBI" id="CHEBI:57844"/>
        <dbReference type="ChEBI" id="CHEBI:58354"/>
        <dbReference type="ChEBI" id="CHEBI:59789"/>
        <dbReference type="ChEBI" id="CHEBI:137981"/>
        <dbReference type="EC" id="4.1.99.17"/>
    </reaction>
</comment>
<feature type="binding site" evidence="10">
    <location>
        <position position="413"/>
    </location>
    <ligand>
        <name>[4Fe-4S] cluster</name>
        <dbReference type="ChEBI" id="CHEBI:49883"/>
        <note>4Fe-4S-S-AdoMet</note>
    </ligand>
</feature>
<evidence type="ECO:0000256" key="1">
    <source>
        <dbReference type="ARBA" id="ARBA00003175"/>
    </source>
</evidence>
<organism evidence="11 12">
    <name type="scientific">Candidatus Acidulodesulfobacterium ferriphilum</name>
    <dbReference type="NCBI Taxonomy" id="2597223"/>
    <lineage>
        <taxon>Bacteria</taxon>
        <taxon>Deltaproteobacteria</taxon>
        <taxon>Candidatus Acidulodesulfobacterales</taxon>
        <taxon>Candidatus Acidulodesulfobacterium</taxon>
    </lineage>
</organism>
<dbReference type="Gene3D" id="6.10.250.620">
    <property type="match status" value="1"/>
</dbReference>
<feature type="binding site" evidence="10">
    <location>
        <position position="167"/>
    </location>
    <ligand>
        <name>substrate</name>
    </ligand>
</feature>
<feature type="binding site" evidence="10">
    <location>
        <position position="123"/>
    </location>
    <ligand>
        <name>substrate</name>
    </ligand>
</feature>
<comment type="pathway">
    <text evidence="10">Cofactor biosynthesis; thiamine diphosphate biosynthesis.</text>
</comment>
<keyword evidence="9 10" id="KW-0456">Lyase</keyword>
<evidence type="ECO:0000256" key="3">
    <source>
        <dbReference type="ARBA" id="ARBA00022691"/>
    </source>
</evidence>
<feature type="binding site" evidence="10">
    <location>
        <begin position="230"/>
        <end position="233"/>
    </location>
    <ligand>
        <name>substrate</name>
    </ligand>
</feature>
<dbReference type="Proteomes" id="UP000320813">
    <property type="component" value="Unassembled WGS sequence"/>
</dbReference>
<dbReference type="FunFam" id="3.20.20.540:FF:000001">
    <property type="entry name" value="Phosphomethylpyrimidine synthase"/>
    <property type="match status" value="1"/>
</dbReference>
<dbReference type="UniPathway" id="UPA00060"/>
<dbReference type="InterPro" id="IPR002817">
    <property type="entry name" value="ThiC/BzaA/B"/>
</dbReference>
<evidence type="ECO:0000256" key="8">
    <source>
        <dbReference type="ARBA" id="ARBA00023014"/>
    </source>
</evidence>
<dbReference type="HAMAP" id="MF_00089">
    <property type="entry name" value="ThiC"/>
    <property type="match status" value="1"/>
</dbReference>
<feature type="binding site" evidence="10">
    <location>
        <position position="416"/>
    </location>
    <ligand>
        <name>[4Fe-4S] cluster</name>
        <dbReference type="ChEBI" id="CHEBI:49883"/>
        <note>4Fe-4S-S-AdoMet</note>
    </ligand>
</feature>
<evidence type="ECO:0000256" key="10">
    <source>
        <dbReference type="HAMAP-Rule" id="MF_00089"/>
    </source>
</evidence>
<dbReference type="Gene3D" id="3.20.20.540">
    <property type="entry name" value="Radical SAM ThiC family, central domain"/>
    <property type="match status" value="1"/>
</dbReference>
<feature type="binding site" evidence="10">
    <location>
        <position position="337"/>
    </location>
    <ligand>
        <name>Zn(2+)</name>
        <dbReference type="ChEBI" id="CHEBI:29105"/>
    </ligand>
</feature>
<dbReference type="GO" id="GO:0008270">
    <property type="term" value="F:zinc ion binding"/>
    <property type="evidence" value="ECO:0007669"/>
    <property type="project" value="UniProtKB-UniRule"/>
</dbReference>
<dbReference type="NCBIfam" id="TIGR00190">
    <property type="entry name" value="thiC"/>
    <property type="match status" value="1"/>
</dbReference>
<dbReference type="GO" id="GO:0009229">
    <property type="term" value="P:thiamine diphosphate biosynthetic process"/>
    <property type="evidence" value="ECO:0007669"/>
    <property type="project" value="UniProtKB-UniRule"/>
</dbReference>
<evidence type="ECO:0000313" key="12">
    <source>
        <dbReference type="Proteomes" id="UP000320813"/>
    </source>
</evidence>
<dbReference type="SFLD" id="SFLDG01114">
    <property type="entry name" value="phosphomethylpyrimidine_syntha"/>
    <property type="match status" value="1"/>
</dbReference>
<sequence length="429" mass="46449">MNQIESAKNNIITDEMKYCAKMEGVSAEEIRIGIMNGHTVITKNRARNIKPLAIGRGLKTKVNANIGSSGDNYNIETELEKLFTAIHSGADAVMDLSTGGNIVEFRREIIKNSCVPVGTVPLYEAFQPAIGAGGADSGSNINKFDPEYLFEVIERQCEEGVDFITVHCGLTLEAVRKMNLQTRIMGIVSRGGSLIASWMIRNNRENPLYEEYGRLLKIAKKNDVALSLGDGLRPGSLADATDRAQISELITLGELQKKALEEGVQVMIEGPGHVPLNQVETNIKLEKSLCNGAPFYVLGPLVTDIAPGYDHITSAIGGAIAAGAGADFLCYVTPAEHLRLPTAEDVKEGVIAAKIAAHAGDIAKGVKGAMEKDIDMSKNRRAMNWEAQYESSIDPEKAREMRASLPLKDDKVCSMCSSYCSIKLNASFK</sequence>
<evidence type="ECO:0000256" key="5">
    <source>
        <dbReference type="ARBA" id="ARBA00022833"/>
    </source>
</evidence>
<dbReference type="PANTHER" id="PTHR30557:SF1">
    <property type="entry name" value="PHOSPHOMETHYLPYRIMIDINE SYNTHASE, CHLOROPLASTIC"/>
    <property type="match status" value="1"/>
</dbReference>
<keyword evidence="2 10" id="KW-0004">4Fe-4S</keyword>
<evidence type="ECO:0000256" key="6">
    <source>
        <dbReference type="ARBA" id="ARBA00022977"/>
    </source>
</evidence>
<evidence type="ECO:0000256" key="2">
    <source>
        <dbReference type="ARBA" id="ARBA00022485"/>
    </source>
</evidence>
<dbReference type="EMBL" id="SGBD01000001">
    <property type="protein sequence ID" value="RZD15532.1"/>
    <property type="molecule type" value="Genomic_DNA"/>
</dbReference>
<evidence type="ECO:0000256" key="4">
    <source>
        <dbReference type="ARBA" id="ARBA00022723"/>
    </source>
</evidence>
<feature type="binding site" evidence="10">
    <location>
        <position position="420"/>
    </location>
    <ligand>
        <name>[4Fe-4S] cluster</name>
        <dbReference type="ChEBI" id="CHEBI:49883"/>
        <note>4Fe-4S-S-AdoMet</note>
    </ligand>
</feature>
<proteinExistence type="inferred from homology"/>
<dbReference type="AlphaFoldDB" id="A0A519BE37"/>
<dbReference type="GO" id="GO:0005829">
    <property type="term" value="C:cytosol"/>
    <property type="evidence" value="ECO:0007669"/>
    <property type="project" value="TreeGrafter"/>
</dbReference>
<dbReference type="SFLD" id="SFLDF00407">
    <property type="entry name" value="phosphomethylpyrimidine_syntha"/>
    <property type="match status" value="1"/>
</dbReference>
<dbReference type="InterPro" id="IPR037509">
    <property type="entry name" value="ThiC"/>
</dbReference>
<dbReference type="EC" id="4.1.99.17" evidence="10"/>
<comment type="function">
    <text evidence="1 10">Catalyzes the synthesis of the hydroxymethylpyrimidine phosphate (HMP-P) moiety of thiamine from aminoimidazole ribotide (AIR) in a radical S-adenosyl-L-methionine (SAM)-dependent reaction.</text>
</comment>
<protein>
    <recommendedName>
        <fullName evidence="10">Phosphomethylpyrimidine synthase</fullName>
        <ecNumber evidence="10">4.1.99.17</ecNumber>
    </recommendedName>
    <alternativeName>
        <fullName evidence="10">Hydroxymethylpyrimidine phosphate synthase</fullName>
        <shortName evidence="10">HMP-P synthase</shortName>
        <shortName evidence="10">HMP-phosphate synthase</shortName>
        <shortName evidence="10">HMPP synthase</shortName>
    </alternativeName>
    <alternativeName>
        <fullName evidence="10">Thiamine biosynthesis protein ThiC</fullName>
    </alternativeName>
</protein>
<feature type="binding site" evidence="10">
    <location>
        <position position="65"/>
    </location>
    <ligand>
        <name>substrate</name>
    </ligand>
</feature>
<keyword evidence="8 10" id="KW-0411">Iron-sulfur</keyword>
<feature type="binding site" evidence="10">
    <location>
        <position position="296"/>
    </location>
    <ligand>
        <name>substrate</name>
    </ligand>
</feature>
<dbReference type="GO" id="GO:0051539">
    <property type="term" value="F:4 iron, 4 sulfur cluster binding"/>
    <property type="evidence" value="ECO:0007669"/>
    <property type="project" value="UniProtKB-KW"/>
</dbReference>
<feature type="binding site" evidence="10">
    <location>
        <position position="94"/>
    </location>
    <ligand>
        <name>substrate</name>
    </ligand>
</feature>
<dbReference type="GO" id="GO:0009228">
    <property type="term" value="P:thiamine biosynthetic process"/>
    <property type="evidence" value="ECO:0007669"/>
    <property type="project" value="UniProtKB-UniRule"/>
</dbReference>
<name>A0A519BE37_9DELT</name>
<reference evidence="11 12" key="1">
    <citation type="submission" date="2019-01" db="EMBL/GenBank/DDBJ databases">
        <title>Insights into ecological role of a new deltaproteobacterial order Candidatus Sinidesulfobacterales (Sva0485) by metagenomics and metatranscriptomics.</title>
        <authorList>
            <person name="Tan S."/>
            <person name="Liu J."/>
            <person name="Fang Y."/>
            <person name="Hedlund B.P."/>
            <person name="Lian Z.H."/>
            <person name="Huang L.Y."/>
            <person name="Li J.T."/>
            <person name="Huang L.N."/>
            <person name="Li W.J."/>
            <person name="Jiang H.C."/>
            <person name="Dong H.L."/>
            <person name="Shu W.S."/>
        </authorList>
    </citation>
    <scope>NUCLEOTIDE SEQUENCE [LARGE SCALE GENOMIC DNA]</scope>
    <source>
        <strain evidence="11">AP3</strain>
    </source>
</reference>
<accession>A0A519BE37</accession>
<comment type="cofactor">
    <cofactor evidence="10">
        <name>[4Fe-4S] cluster</name>
        <dbReference type="ChEBI" id="CHEBI:49883"/>
    </cofactor>
    <text evidence="10">Binds 1 [4Fe-4S] cluster per subunit. The cluster is coordinated with 3 cysteines and an exchangeable S-adenosyl-L-methionine.</text>
</comment>
<dbReference type="Pfam" id="PF01964">
    <property type="entry name" value="ThiC_Rad_SAM"/>
    <property type="match status" value="1"/>
</dbReference>
<keyword evidence="6 10" id="KW-0784">Thiamine biosynthesis</keyword>
<feature type="binding site" evidence="10">
    <location>
        <position position="273"/>
    </location>
    <ligand>
        <name>Zn(2+)</name>
        <dbReference type="ChEBI" id="CHEBI:29105"/>
    </ligand>
</feature>
<comment type="similarity">
    <text evidence="10">Belongs to the ThiC family.</text>
</comment>
<dbReference type="NCBIfam" id="NF009895">
    <property type="entry name" value="PRK13352.1"/>
    <property type="match status" value="1"/>
</dbReference>
<keyword evidence="7 10" id="KW-0408">Iron</keyword>
<dbReference type="SFLD" id="SFLDS00113">
    <property type="entry name" value="Radical_SAM_Phosphomethylpyrim"/>
    <property type="match status" value="1"/>
</dbReference>
<keyword evidence="5 10" id="KW-0862">Zinc</keyword>
<dbReference type="PANTHER" id="PTHR30557">
    <property type="entry name" value="THIAMINE BIOSYNTHESIS PROTEIN THIC"/>
    <property type="match status" value="1"/>
</dbReference>